<feature type="compositionally biased region" description="Low complexity" evidence="6">
    <location>
        <begin position="176"/>
        <end position="194"/>
    </location>
</feature>
<dbReference type="GO" id="GO:0003924">
    <property type="term" value="F:GTPase activity"/>
    <property type="evidence" value="ECO:0007669"/>
    <property type="project" value="InterPro"/>
</dbReference>
<protein>
    <recommendedName>
        <fullName evidence="7">GB1/RHD3-type G domain-containing protein</fullName>
    </recommendedName>
</protein>
<keyword evidence="2" id="KW-0378">Hydrolase</keyword>
<feature type="coiled-coil region" evidence="5">
    <location>
        <begin position="541"/>
        <end position="582"/>
    </location>
</feature>
<dbReference type="SUPFAM" id="SSF48340">
    <property type="entry name" value="Interferon-induced guanylate-binding protein 1 (GBP1), C-terminal domain"/>
    <property type="match status" value="1"/>
</dbReference>
<dbReference type="EMBL" id="BMAR01000026">
    <property type="protein sequence ID" value="GFR48846.1"/>
    <property type="molecule type" value="Genomic_DNA"/>
</dbReference>
<dbReference type="GO" id="GO:0005525">
    <property type="term" value="F:GTP binding"/>
    <property type="evidence" value="ECO:0007669"/>
    <property type="project" value="UniProtKB-KW"/>
</dbReference>
<dbReference type="PROSITE" id="PS51715">
    <property type="entry name" value="G_GB1_RHD3"/>
    <property type="match status" value="1"/>
</dbReference>
<dbReference type="SUPFAM" id="SSF52540">
    <property type="entry name" value="P-loop containing nucleoside triphosphate hydrolases"/>
    <property type="match status" value="1"/>
</dbReference>
<dbReference type="PANTHER" id="PTHR10751">
    <property type="entry name" value="GUANYLATE BINDING PROTEIN"/>
    <property type="match status" value="1"/>
</dbReference>
<keyword evidence="1" id="KW-0547">Nucleotide-binding</keyword>
<comment type="similarity">
    <text evidence="4">Belongs to the TRAFAC class dynamin-like GTPase superfamily. GB1/RHD3 GTPase family.</text>
</comment>
<reference evidence="8 9" key="1">
    <citation type="journal article" date="2021" name="Sci. Rep.">
        <title>Genome sequencing of the multicellular alga Astrephomene provides insights into convergent evolution of germ-soma differentiation.</title>
        <authorList>
            <person name="Yamashita S."/>
            <person name="Yamamoto K."/>
            <person name="Matsuzaki R."/>
            <person name="Suzuki S."/>
            <person name="Yamaguchi H."/>
            <person name="Hirooka S."/>
            <person name="Minakuchi Y."/>
            <person name="Miyagishima S."/>
            <person name="Kawachi M."/>
            <person name="Toyoda A."/>
            <person name="Nozaki H."/>
        </authorList>
    </citation>
    <scope>NUCLEOTIDE SEQUENCE [LARGE SCALE GENOMIC DNA]</scope>
    <source>
        <strain evidence="8 9">NIES-4017</strain>
    </source>
</reference>
<feature type="region of interest" description="Disordered" evidence="6">
    <location>
        <begin position="176"/>
        <end position="219"/>
    </location>
</feature>
<keyword evidence="5" id="KW-0175">Coiled coil</keyword>
<evidence type="ECO:0000256" key="5">
    <source>
        <dbReference type="SAM" id="Coils"/>
    </source>
</evidence>
<dbReference type="InterPro" id="IPR015894">
    <property type="entry name" value="Guanylate-bd_N"/>
</dbReference>
<sequence length="614" mass="65005">MASTDGRRDKSSGSGRQQNPQEGRPLQLVTHDASTGQFSLGEEAISVLKCIKAPLAVVAVCGRARTGKSYILNQLLGTAGAGFEVASSYKPCTKGLWMWSHPIRRTALDGSNYYLVLVDTEGIDAYNQTTQDGVSLFSLAVLLSSLFVFNQMGGIDEAALDRLALVTELTRRIRVRTSGGRTPTSSSGGAEPGTSSGGAAGGGGGGGSGGKKGQAAAAAAPEPLEDISALSEFTPSFMWLLRDFYYDLQDNGVKQSARDYLETALMPTPGKGPAVEAKNAIRESIKSLFPDRDCVTLVRPVTEEEALRNLESLPHEQLRPEFVQGVARLTATIHARAQPKRLGTQLLTGPLLAGMAAAYVKAINQGAVPTISTAWHNVAESECRAACYAAEDAYRAAFNPNTPADEQALAEEHQRALAAATSAFKERAVGDPALQARYKQRFVAACNMAFEALRERRLAAAAETLERLLGELAGKLHADTRLRELDYREVAASVEAGVSGVVAATVGAARWPRLLAFCHAQYAALGGELFERQTAAAAFEAQRVQLAAQTSAAEMERLRAENAALKAQLDAANKRAEEAAAARDAALSSARSGAGGKGSWDSEFDTKPRGCLGC</sequence>
<dbReference type="CDD" id="cd01851">
    <property type="entry name" value="GBP"/>
    <property type="match status" value="1"/>
</dbReference>
<feature type="region of interest" description="Disordered" evidence="6">
    <location>
        <begin position="1"/>
        <end position="26"/>
    </location>
</feature>
<dbReference type="InterPro" id="IPR030386">
    <property type="entry name" value="G_GB1_RHD3_dom"/>
</dbReference>
<gene>
    <name evidence="8" type="ORF">Agub_g10799</name>
</gene>
<name>A0AAD3HQ56_9CHLO</name>
<evidence type="ECO:0000256" key="2">
    <source>
        <dbReference type="ARBA" id="ARBA00022801"/>
    </source>
</evidence>
<dbReference type="Proteomes" id="UP001054857">
    <property type="component" value="Unassembled WGS sequence"/>
</dbReference>
<dbReference type="Gene3D" id="1.20.1000.10">
    <property type="entry name" value="Guanylate-binding protein, C-terminal domain"/>
    <property type="match status" value="1"/>
</dbReference>
<evidence type="ECO:0000256" key="3">
    <source>
        <dbReference type="ARBA" id="ARBA00023134"/>
    </source>
</evidence>
<evidence type="ECO:0000313" key="8">
    <source>
        <dbReference type="EMBL" id="GFR48846.1"/>
    </source>
</evidence>
<keyword evidence="9" id="KW-1185">Reference proteome</keyword>
<dbReference type="InterPro" id="IPR003191">
    <property type="entry name" value="Guanylate-bd/ATL_C"/>
</dbReference>
<comment type="caution">
    <text evidence="8">The sequence shown here is derived from an EMBL/GenBank/DDBJ whole genome shotgun (WGS) entry which is preliminary data.</text>
</comment>
<organism evidence="8 9">
    <name type="scientific">Astrephomene gubernaculifera</name>
    <dbReference type="NCBI Taxonomy" id="47775"/>
    <lineage>
        <taxon>Eukaryota</taxon>
        <taxon>Viridiplantae</taxon>
        <taxon>Chlorophyta</taxon>
        <taxon>core chlorophytes</taxon>
        <taxon>Chlorophyceae</taxon>
        <taxon>CS clade</taxon>
        <taxon>Chlamydomonadales</taxon>
        <taxon>Astrephomenaceae</taxon>
        <taxon>Astrephomene</taxon>
    </lineage>
</organism>
<accession>A0AAD3HQ56</accession>
<feature type="compositionally biased region" description="Gly residues" evidence="6">
    <location>
        <begin position="195"/>
        <end position="212"/>
    </location>
</feature>
<dbReference type="Gene3D" id="3.40.50.300">
    <property type="entry name" value="P-loop containing nucleotide triphosphate hydrolases"/>
    <property type="match status" value="1"/>
</dbReference>
<dbReference type="Pfam" id="PF02841">
    <property type="entry name" value="GBP_C"/>
    <property type="match status" value="1"/>
</dbReference>
<evidence type="ECO:0000256" key="6">
    <source>
        <dbReference type="SAM" id="MobiDB-lite"/>
    </source>
</evidence>
<evidence type="ECO:0000259" key="7">
    <source>
        <dbReference type="PROSITE" id="PS51715"/>
    </source>
</evidence>
<evidence type="ECO:0000256" key="4">
    <source>
        <dbReference type="PROSITE-ProRule" id="PRU01052"/>
    </source>
</evidence>
<proteinExistence type="inferred from homology"/>
<keyword evidence="3" id="KW-0342">GTP-binding</keyword>
<feature type="compositionally biased region" description="Polar residues" evidence="6">
    <location>
        <begin position="12"/>
        <end position="21"/>
    </location>
</feature>
<feature type="domain" description="GB1/RHD3-type G" evidence="7">
    <location>
        <begin position="52"/>
        <end position="338"/>
    </location>
</feature>
<dbReference type="InterPro" id="IPR036543">
    <property type="entry name" value="Guanylate-bd_C_sf"/>
</dbReference>
<dbReference type="InterPro" id="IPR027417">
    <property type="entry name" value="P-loop_NTPase"/>
</dbReference>
<evidence type="ECO:0000313" key="9">
    <source>
        <dbReference type="Proteomes" id="UP001054857"/>
    </source>
</evidence>
<evidence type="ECO:0000256" key="1">
    <source>
        <dbReference type="ARBA" id="ARBA00022741"/>
    </source>
</evidence>
<dbReference type="Pfam" id="PF02263">
    <property type="entry name" value="GBP"/>
    <property type="match status" value="2"/>
</dbReference>
<dbReference type="AlphaFoldDB" id="A0AAD3HQ56"/>
<feature type="compositionally biased region" description="Basic and acidic residues" evidence="6">
    <location>
        <begin position="1"/>
        <end position="11"/>
    </location>
</feature>